<reference evidence="8" key="1">
    <citation type="submission" date="2016-06" db="UniProtKB">
        <authorList>
            <consortium name="WormBaseParasite"/>
        </authorList>
    </citation>
    <scope>IDENTIFICATION</scope>
</reference>
<dbReference type="InterPro" id="IPR036383">
    <property type="entry name" value="TSP1_rpt_sf"/>
</dbReference>
<dbReference type="STRING" id="387005.A0A183I6U0"/>
<dbReference type="PANTHER" id="PTHR22906:SF43">
    <property type="entry name" value="PROPERDIN"/>
    <property type="match status" value="1"/>
</dbReference>
<organism evidence="8">
    <name type="scientific">Onchocerca flexuosa</name>
    <dbReference type="NCBI Taxonomy" id="387005"/>
    <lineage>
        <taxon>Eukaryota</taxon>
        <taxon>Metazoa</taxon>
        <taxon>Ecdysozoa</taxon>
        <taxon>Nematoda</taxon>
        <taxon>Chromadorea</taxon>
        <taxon>Rhabditida</taxon>
        <taxon>Spirurina</taxon>
        <taxon>Spiruromorpha</taxon>
        <taxon>Filarioidea</taxon>
        <taxon>Onchocercidae</taxon>
        <taxon>Onchocerca</taxon>
    </lineage>
</organism>
<keyword evidence="4" id="KW-0677">Repeat</keyword>
<sequence length="157" mass="17588">TCGVGEKARSRYCYLGVGYCHGPDYEVCRGRIVQCHAALVPEDVRVFVLAMTALVRNAYQEVQCYEDDCEQWSEWQEWSACSVSCGQGVIIRERVCMGHNCIGKRVEVMPCHAGRCLMWSTWQEWSECSVTCGSGVQQRYRSCIGDDCSGSAEVCSI</sequence>
<evidence type="ECO:0000256" key="3">
    <source>
        <dbReference type="ARBA" id="ARBA00022729"/>
    </source>
</evidence>
<evidence type="ECO:0000313" key="6">
    <source>
        <dbReference type="EMBL" id="VDP21938.1"/>
    </source>
</evidence>
<dbReference type="EMBL" id="UZAJ01042168">
    <property type="protein sequence ID" value="VDP21938.1"/>
    <property type="molecule type" value="Genomic_DNA"/>
</dbReference>
<proteinExistence type="predicted"/>
<dbReference type="Pfam" id="PF00090">
    <property type="entry name" value="TSP_1"/>
    <property type="match status" value="2"/>
</dbReference>
<keyword evidence="3" id="KW-0732">Signal</keyword>
<evidence type="ECO:0000256" key="5">
    <source>
        <dbReference type="ARBA" id="ARBA00023157"/>
    </source>
</evidence>
<keyword evidence="2" id="KW-0964">Secreted</keyword>
<evidence type="ECO:0000313" key="8">
    <source>
        <dbReference type="WBParaSite" id="OFLC_0001546301-mRNA-1"/>
    </source>
</evidence>
<accession>A0A183I6U0</accession>
<keyword evidence="7" id="KW-1185">Reference proteome</keyword>
<protein>
    <submittedName>
        <fullName evidence="8">Thrombospondin type 1 domain protein</fullName>
    </submittedName>
</protein>
<dbReference type="Gene3D" id="2.20.100.10">
    <property type="entry name" value="Thrombospondin type-1 (TSP1) repeat"/>
    <property type="match status" value="2"/>
</dbReference>
<evidence type="ECO:0000256" key="1">
    <source>
        <dbReference type="ARBA" id="ARBA00004613"/>
    </source>
</evidence>
<evidence type="ECO:0000313" key="7">
    <source>
        <dbReference type="Proteomes" id="UP000267606"/>
    </source>
</evidence>
<dbReference type="WBParaSite" id="OFLC_0001546301-mRNA-1">
    <property type="protein sequence ID" value="OFLC_0001546301-mRNA-1"/>
    <property type="gene ID" value="OFLC_0001546301"/>
</dbReference>
<reference evidence="6 7" key="2">
    <citation type="submission" date="2018-11" db="EMBL/GenBank/DDBJ databases">
        <authorList>
            <consortium name="Pathogen Informatics"/>
        </authorList>
    </citation>
    <scope>NUCLEOTIDE SEQUENCE [LARGE SCALE GENOMIC DNA]</scope>
</reference>
<dbReference type="SMART" id="SM00209">
    <property type="entry name" value="TSP1"/>
    <property type="match status" value="2"/>
</dbReference>
<keyword evidence="5" id="KW-1015">Disulfide bond</keyword>
<dbReference type="SUPFAM" id="SSF82895">
    <property type="entry name" value="TSP-1 type 1 repeat"/>
    <property type="match status" value="2"/>
</dbReference>
<dbReference type="AlphaFoldDB" id="A0A183I6U0"/>
<dbReference type="InterPro" id="IPR000884">
    <property type="entry name" value="TSP1_rpt"/>
</dbReference>
<name>A0A183I6U0_9BILA</name>
<dbReference type="PANTHER" id="PTHR22906">
    <property type="entry name" value="PROPERDIN"/>
    <property type="match status" value="1"/>
</dbReference>
<dbReference type="PROSITE" id="PS50092">
    <property type="entry name" value="TSP1"/>
    <property type="match status" value="2"/>
</dbReference>
<evidence type="ECO:0000256" key="4">
    <source>
        <dbReference type="ARBA" id="ARBA00022737"/>
    </source>
</evidence>
<dbReference type="InterPro" id="IPR052065">
    <property type="entry name" value="Compl_asym_regulator"/>
</dbReference>
<evidence type="ECO:0000256" key="2">
    <source>
        <dbReference type="ARBA" id="ARBA00022525"/>
    </source>
</evidence>
<comment type="subcellular location">
    <subcellularLocation>
        <location evidence="1">Secreted</location>
    </subcellularLocation>
</comment>
<gene>
    <name evidence="6" type="ORF">OFLC_LOCUS15452</name>
</gene>
<dbReference type="Proteomes" id="UP000267606">
    <property type="component" value="Unassembled WGS sequence"/>
</dbReference>